<dbReference type="AlphaFoldDB" id="D7E647"/>
<organism evidence="1 2">
    <name type="scientific">Methanohalobium evestigatum (strain ATCC BAA-1072 / DSM 3721 / NBRC 107634 / OCM 161 / Z-7303)</name>
    <dbReference type="NCBI Taxonomy" id="644295"/>
    <lineage>
        <taxon>Archaea</taxon>
        <taxon>Methanobacteriati</taxon>
        <taxon>Methanobacteriota</taxon>
        <taxon>Stenosarchaea group</taxon>
        <taxon>Methanomicrobia</taxon>
        <taxon>Methanosarcinales</taxon>
        <taxon>Methanosarcinaceae</taxon>
        <taxon>Methanohalobium</taxon>
    </lineage>
</organism>
<gene>
    <name evidence="1" type="ordered locus">Metev_0138</name>
</gene>
<keyword evidence="2" id="KW-1185">Reference proteome</keyword>
<dbReference type="Proteomes" id="UP000000391">
    <property type="component" value="Chromosome"/>
</dbReference>
<dbReference type="STRING" id="644295.Metev_0138"/>
<sequence length="178" mass="20428">MIRLENMLPKALLTGVLKMVDLDGPEKTLKWLEDIGKDLAEIEGAGFEGGRDDNILYLPICPFGGELIEFIEIYGEQPAQFKQVIEVSDKKRDNSDNPWDYPALSNILGVLHYSYVKRRAEMAGFKIFNLGCRSPMKDYDYIAYNEQAIEKVNMTREEVDKYLEKAYCVFKIEPANTE</sequence>
<name>D7E647_METEZ</name>
<evidence type="ECO:0000313" key="1">
    <source>
        <dbReference type="EMBL" id="ADI73069.1"/>
    </source>
</evidence>
<evidence type="ECO:0000313" key="2">
    <source>
        <dbReference type="Proteomes" id="UP000000391"/>
    </source>
</evidence>
<dbReference type="HOGENOM" id="CLU_1536701_0_0_2"/>
<dbReference type="RefSeq" id="WP_013193637.1">
    <property type="nucleotide sequence ID" value="NC_014253.1"/>
</dbReference>
<protein>
    <submittedName>
        <fullName evidence="1">Uncharacterized protein</fullName>
    </submittedName>
</protein>
<accession>D7E647</accession>
<dbReference type="OrthoDB" id="122981at2157"/>
<dbReference type="KEGG" id="mev:Metev_0138"/>
<dbReference type="GeneID" id="9345749"/>
<reference evidence="1 2" key="1">
    <citation type="submission" date="2010-06" db="EMBL/GenBank/DDBJ databases">
        <title>Complete sequence chromosome of Methanohalobium evestigatum Z-7303.</title>
        <authorList>
            <consortium name="US DOE Joint Genome Institute"/>
            <person name="Lucas S."/>
            <person name="Copeland A."/>
            <person name="Lapidus A."/>
            <person name="Cheng J.-F."/>
            <person name="Bruce D."/>
            <person name="Goodwin L."/>
            <person name="Pitluck S."/>
            <person name="Saunders E."/>
            <person name="Detter J.C."/>
            <person name="Han C."/>
            <person name="Tapia R."/>
            <person name="Land M."/>
            <person name="Hauser L."/>
            <person name="Kyrpides N."/>
            <person name="Mikhailova N."/>
            <person name="Sieprawska-Lupa M."/>
            <person name="Whitman W.B."/>
            <person name="Anderson I."/>
            <person name="Woyke T."/>
        </authorList>
    </citation>
    <scope>NUCLEOTIDE SEQUENCE [LARGE SCALE GENOMIC DNA]</scope>
    <source>
        <strain evidence="2">ATCC BAA-1072 / DSM 3721 / NBRC 107634 / OCM 161 / Z-7303</strain>
    </source>
</reference>
<dbReference type="EMBL" id="CP002069">
    <property type="protein sequence ID" value="ADI73069.1"/>
    <property type="molecule type" value="Genomic_DNA"/>
</dbReference>
<proteinExistence type="predicted"/>